<dbReference type="HOGENOM" id="CLU_2778599_0_0_1"/>
<dbReference type="Proteomes" id="UP000002282">
    <property type="component" value="Chromosome 2L"/>
</dbReference>
<evidence type="ECO:0000313" key="3">
    <source>
        <dbReference type="Proteomes" id="UP000002282"/>
    </source>
</evidence>
<protein>
    <submittedName>
        <fullName evidence="2">Uncharacterized protein</fullName>
    </submittedName>
</protein>
<dbReference type="EMBL" id="CM000157">
    <property type="protein sequence ID" value="EDW89098.2"/>
    <property type="molecule type" value="Genomic_DNA"/>
</dbReference>
<keyword evidence="3" id="KW-1185">Reference proteome</keyword>
<reference evidence="2 3" key="2">
    <citation type="journal article" date="2007" name="PLoS Biol.">
        <title>Principles of genome evolution in the Drosophila melanogaster species group.</title>
        <authorList>
            <person name="Ranz J.M."/>
            <person name="Maurin D."/>
            <person name="Chan Y.S."/>
            <person name="von Grotthuss M."/>
            <person name="Hillier L.W."/>
            <person name="Roote J."/>
            <person name="Ashburner M."/>
            <person name="Bergman C.M."/>
        </authorList>
    </citation>
    <scope>NUCLEOTIDE SEQUENCE [LARGE SCALE GENOMIC DNA]</scope>
    <source>
        <strain evidence="3">Tai18E2 / Tucson 14021-0261.01</strain>
    </source>
</reference>
<feature type="region of interest" description="Disordered" evidence="1">
    <location>
        <begin position="1"/>
        <end position="85"/>
    </location>
</feature>
<dbReference type="OrthoDB" id="7844657at2759"/>
<accession>B4P196</accession>
<proteinExistence type="predicted"/>
<organism evidence="2 3">
    <name type="scientific">Drosophila yakuba</name>
    <name type="common">Fruit fly</name>
    <dbReference type="NCBI Taxonomy" id="7245"/>
    <lineage>
        <taxon>Eukaryota</taxon>
        <taxon>Metazoa</taxon>
        <taxon>Ecdysozoa</taxon>
        <taxon>Arthropoda</taxon>
        <taxon>Hexapoda</taxon>
        <taxon>Insecta</taxon>
        <taxon>Pterygota</taxon>
        <taxon>Neoptera</taxon>
        <taxon>Endopterygota</taxon>
        <taxon>Diptera</taxon>
        <taxon>Brachycera</taxon>
        <taxon>Muscomorpha</taxon>
        <taxon>Ephydroidea</taxon>
        <taxon>Drosophilidae</taxon>
        <taxon>Drosophila</taxon>
        <taxon>Sophophora</taxon>
    </lineage>
</organism>
<dbReference type="AlphaFoldDB" id="B4P196"/>
<name>B4P196_DROYA</name>
<sequence length="115" mass="12339">MSIEKHTLKIPKSTSPTPKRHKLFQVDLQLRSGKKGKDGNRPSHMDGGGDNQLAVRSLAGRQREAFSHHAAPPTAILQVPDPGQGDAVDLRMAVQAFILAELAEDSGFESGSEGD</sequence>
<feature type="compositionally biased region" description="Basic and acidic residues" evidence="1">
    <location>
        <begin position="35"/>
        <end position="44"/>
    </location>
</feature>
<gene>
    <name evidence="2" type="primary">Dyak\GE24421</name>
    <name evidence="2" type="synonym">dyak_GLEANR_812</name>
    <name evidence="2" type="synonym">GE24421</name>
    <name evidence="2" type="ORF">Dyak_GE24421</name>
</gene>
<evidence type="ECO:0000313" key="2">
    <source>
        <dbReference type="EMBL" id="EDW89098.2"/>
    </source>
</evidence>
<reference evidence="2 3" key="1">
    <citation type="journal article" date="2007" name="Nature">
        <title>Evolution of genes and genomes on the Drosophila phylogeny.</title>
        <authorList>
            <consortium name="Drosophila 12 Genomes Consortium"/>
            <person name="Clark A.G."/>
            <person name="Eisen M.B."/>
            <person name="Smith D.R."/>
            <person name="Bergman C.M."/>
            <person name="Oliver B."/>
            <person name="Markow T.A."/>
            <person name="Kaufman T.C."/>
            <person name="Kellis M."/>
            <person name="Gelbart W."/>
            <person name="Iyer V.N."/>
            <person name="Pollard D.A."/>
            <person name="Sackton T.B."/>
            <person name="Larracuente A.M."/>
            <person name="Singh N.D."/>
            <person name="Abad J.P."/>
            <person name="Abt D.N."/>
            <person name="Adryan B."/>
            <person name="Aguade M."/>
            <person name="Akashi H."/>
            <person name="Anderson W.W."/>
            <person name="Aquadro C.F."/>
            <person name="Ardell D.H."/>
            <person name="Arguello R."/>
            <person name="Artieri C.G."/>
            <person name="Barbash D.A."/>
            <person name="Barker D."/>
            <person name="Barsanti P."/>
            <person name="Batterham P."/>
            <person name="Batzoglou S."/>
            <person name="Begun D."/>
            <person name="Bhutkar A."/>
            <person name="Blanco E."/>
            <person name="Bosak S.A."/>
            <person name="Bradley R.K."/>
            <person name="Brand A.D."/>
            <person name="Brent M.R."/>
            <person name="Brooks A.N."/>
            <person name="Brown R.H."/>
            <person name="Butlin R.K."/>
            <person name="Caggese C."/>
            <person name="Calvi B.R."/>
            <person name="Bernardo de Carvalho A."/>
            <person name="Caspi A."/>
            <person name="Castrezana S."/>
            <person name="Celniker S.E."/>
            <person name="Chang J.L."/>
            <person name="Chapple C."/>
            <person name="Chatterji S."/>
            <person name="Chinwalla A."/>
            <person name="Civetta A."/>
            <person name="Clifton S.W."/>
            <person name="Comeron J.M."/>
            <person name="Costello J.C."/>
            <person name="Coyne J.A."/>
            <person name="Daub J."/>
            <person name="David R.G."/>
            <person name="Delcher A.L."/>
            <person name="Delehaunty K."/>
            <person name="Do C.B."/>
            <person name="Ebling H."/>
            <person name="Edwards K."/>
            <person name="Eickbush T."/>
            <person name="Evans J.D."/>
            <person name="Filipski A."/>
            <person name="Findeiss S."/>
            <person name="Freyhult E."/>
            <person name="Fulton L."/>
            <person name="Fulton R."/>
            <person name="Garcia A.C."/>
            <person name="Gardiner A."/>
            <person name="Garfield D.A."/>
            <person name="Garvin B.E."/>
            <person name="Gibson G."/>
            <person name="Gilbert D."/>
            <person name="Gnerre S."/>
            <person name="Godfrey J."/>
            <person name="Good R."/>
            <person name="Gotea V."/>
            <person name="Gravely B."/>
            <person name="Greenberg A.J."/>
            <person name="Griffiths-Jones S."/>
            <person name="Gross S."/>
            <person name="Guigo R."/>
            <person name="Gustafson E.A."/>
            <person name="Haerty W."/>
            <person name="Hahn M.W."/>
            <person name="Halligan D.L."/>
            <person name="Halpern A.L."/>
            <person name="Halter G.M."/>
            <person name="Han M.V."/>
            <person name="Heger A."/>
            <person name="Hillier L."/>
            <person name="Hinrichs A.S."/>
            <person name="Holmes I."/>
            <person name="Hoskins R.A."/>
            <person name="Hubisz M.J."/>
            <person name="Hultmark D."/>
            <person name="Huntley M.A."/>
            <person name="Jaffe D.B."/>
            <person name="Jagadeeshan S."/>
            <person name="Jeck W.R."/>
            <person name="Johnson J."/>
            <person name="Jones C.D."/>
            <person name="Jordan W.C."/>
            <person name="Karpen G.H."/>
            <person name="Kataoka E."/>
            <person name="Keightley P.D."/>
            <person name="Kheradpour P."/>
            <person name="Kirkness E.F."/>
            <person name="Koerich L.B."/>
            <person name="Kristiansen K."/>
            <person name="Kudrna D."/>
            <person name="Kulathinal R.J."/>
            <person name="Kumar S."/>
            <person name="Kwok R."/>
            <person name="Lander E."/>
            <person name="Langley C.H."/>
            <person name="Lapoint R."/>
            <person name="Lazzaro B.P."/>
            <person name="Lee S.J."/>
            <person name="Levesque L."/>
            <person name="Li R."/>
            <person name="Lin C.F."/>
            <person name="Lin M.F."/>
            <person name="Lindblad-Toh K."/>
            <person name="Llopart A."/>
            <person name="Long M."/>
            <person name="Low L."/>
            <person name="Lozovsky E."/>
            <person name="Lu J."/>
            <person name="Luo M."/>
            <person name="Machado C.A."/>
            <person name="Makalowski W."/>
            <person name="Marzo M."/>
            <person name="Matsuda M."/>
            <person name="Matzkin L."/>
            <person name="McAllister B."/>
            <person name="McBride C.S."/>
            <person name="McKernan B."/>
            <person name="McKernan K."/>
            <person name="Mendez-Lago M."/>
            <person name="Minx P."/>
            <person name="Mollenhauer M.U."/>
            <person name="Montooth K."/>
            <person name="Mount S.M."/>
            <person name="Mu X."/>
            <person name="Myers E."/>
            <person name="Negre B."/>
            <person name="Newfeld S."/>
            <person name="Nielsen R."/>
            <person name="Noor M.A."/>
            <person name="O'Grady P."/>
            <person name="Pachter L."/>
            <person name="Papaceit M."/>
            <person name="Parisi M.J."/>
            <person name="Parisi M."/>
            <person name="Parts L."/>
            <person name="Pedersen J.S."/>
            <person name="Pesole G."/>
            <person name="Phillippy A.M."/>
            <person name="Ponting C.P."/>
            <person name="Pop M."/>
            <person name="Porcelli D."/>
            <person name="Powell J.R."/>
            <person name="Prohaska S."/>
            <person name="Pruitt K."/>
            <person name="Puig M."/>
            <person name="Quesneville H."/>
            <person name="Ram K.R."/>
            <person name="Rand D."/>
            <person name="Rasmussen M.D."/>
            <person name="Reed L.K."/>
            <person name="Reenan R."/>
            <person name="Reily A."/>
            <person name="Remington K.A."/>
            <person name="Rieger T.T."/>
            <person name="Ritchie M.G."/>
            <person name="Robin C."/>
            <person name="Rogers Y.H."/>
            <person name="Rohde C."/>
            <person name="Rozas J."/>
            <person name="Rubenfield M.J."/>
            <person name="Ruiz A."/>
            <person name="Russo S."/>
            <person name="Salzberg S.L."/>
            <person name="Sanchez-Gracia A."/>
            <person name="Saranga D.J."/>
            <person name="Sato H."/>
            <person name="Schaeffer S.W."/>
            <person name="Schatz M.C."/>
            <person name="Schlenke T."/>
            <person name="Schwartz R."/>
            <person name="Segarra C."/>
            <person name="Singh R.S."/>
            <person name="Sirot L."/>
            <person name="Sirota M."/>
            <person name="Sisneros N.B."/>
            <person name="Smith C.D."/>
            <person name="Smith T.F."/>
            <person name="Spieth J."/>
            <person name="Stage D.E."/>
            <person name="Stark A."/>
            <person name="Stephan W."/>
            <person name="Strausberg R.L."/>
            <person name="Strempel S."/>
            <person name="Sturgill D."/>
            <person name="Sutton G."/>
            <person name="Sutton G.G."/>
            <person name="Tao W."/>
            <person name="Teichmann S."/>
            <person name="Tobari Y.N."/>
            <person name="Tomimura Y."/>
            <person name="Tsolas J.M."/>
            <person name="Valente V.L."/>
            <person name="Venter E."/>
            <person name="Venter J.C."/>
            <person name="Vicario S."/>
            <person name="Vieira F.G."/>
            <person name="Vilella A.J."/>
            <person name="Villasante A."/>
            <person name="Walenz B."/>
            <person name="Wang J."/>
            <person name="Wasserman M."/>
            <person name="Watts T."/>
            <person name="Wilson D."/>
            <person name="Wilson R.K."/>
            <person name="Wing R.A."/>
            <person name="Wolfner M.F."/>
            <person name="Wong A."/>
            <person name="Wong G.K."/>
            <person name="Wu C.I."/>
            <person name="Wu G."/>
            <person name="Yamamoto D."/>
            <person name="Yang H.P."/>
            <person name="Yang S.P."/>
            <person name="Yorke J.A."/>
            <person name="Yoshida K."/>
            <person name="Zdobnov E."/>
            <person name="Zhang P."/>
            <person name="Zhang Y."/>
            <person name="Zimin A.V."/>
            <person name="Baldwin J."/>
            <person name="Abdouelleil A."/>
            <person name="Abdulkadir J."/>
            <person name="Abebe A."/>
            <person name="Abera B."/>
            <person name="Abreu J."/>
            <person name="Acer S.C."/>
            <person name="Aftuck L."/>
            <person name="Alexander A."/>
            <person name="An P."/>
            <person name="Anderson E."/>
            <person name="Anderson S."/>
            <person name="Arachi H."/>
            <person name="Azer M."/>
            <person name="Bachantsang P."/>
            <person name="Barry A."/>
            <person name="Bayul T."/>
            <person name="Berlin A."/>
            <person name="Bessette D."/>
            <person name="Bloom T."/>
            <person name="Blye J."/>
            <person name="Boguslavskiy L."/>
            <person name="Bonnet C."/>
            <person name="Boukhgalter B."/>
            <person name="Bourzgui I."/>
            <person name="Brown A."/>
            <person name="Cahill P."/>
            <person name="Channer S."/>
            <person name="Cheshatsang Y."/>
            <person name="Chuda L."/>
            <person name="Citroen M."/>
            <person name="Collymore A."/>
            <person name="Cooke P."/>
            <person name="Costello M."/>
            <person name="D'Aco K."/>
            <person name="Daza R."/>
            <person name="De Haan G."/>
            <person name="DeGray S."/>
            <person name="DeMaso C."/>
            <person name="Dhargay N."/>
            <person name="Dooley K."/>
            <person name="Dooley E."/>
            <person name="Doricent M."/>
            <person name="Dorje P."/>
            <person name="Dorjee K."/>
            <person name="Dupes A."/>
            <person name="Elong R."/>
            <person name="Falk J."/>
            <person name="Farina A."/>
            <person name="Faro S."/>
            <person name="Ferguson D."/>
            <person name="Fisher S."/>
            <person name="Foley C.D."/>
            <person name="Franke A."/>
            <person name="Friedrich D."/>
            <person name="Gadbois L."/>
            <person name="Gearin G."/>
            <person name="Gearin C.R."/>
            <person name="Giannoukos G."/>
            <person name="Goode T."/>
            <person name="Graham J."/>
            <person name="Grandbois E."/>
            <person name="Grewal S."/>
            <person name="Gyaltsen K."/>
            <person name="Hafez N."/>
            <person name="Hagos B."/>
            <person name="Hall J."/>
            <person name="Henson C."/>
            <person name="Hollinger A."/>
            <person name="Honan T."/>
            <person name="Huard M.D."/>
            <person name="Hughes L."/>
            <person name="Hurhula B."/>
            <person name="Husby M.E."/>
            <person name="Kamat A."/>
            <person name="Kanga B."/>
            <person name="Kashin S."/>
            <person name="Khazanovich D."/>
            <person name="Kisner P."/>
            <person name="Lance K."/>
            <person name="Lara M."/>
            <person name="Lee W."/>
            <person name="Lennon N."/>
            <person name="Letendre F."/>
            <person name="LeVine R."/>
            <person name="Lipovsky A."/>
            <person name="Liu X."/>
            <person name="Liu J."/>
            <person name="Liu S."/>
            <person name="Lokyitsang T."/>
            <person name="Lokyitsang Y."/>
            <person name="Lubonja R."/>
            <person name="Lui A."/>
            <person name="MacDonald P."/>
            <person name="Magnisalis V."/>
            <person name="Maru K."/>
            <person name="Matthews C."/>
            <person name="McCusker W."/>
            <person name="McDonough S."/>
            <person name="Mehta T."/>
            <person name="Meldrim J."/>
            <person name="Meneus L."/>
            <person name="Mihai O."/>
            <person name="Mihalev A."/>
            <person name="Mihova T."/>
            <person name="Mittelman R."/>
            <person name="Mlenga V."/>
            <person name="Montmayeur A."/>
            <person name="Mulrain L."/>
            <person name="Navidi A."/>
            <person name="Naylor J."/>
            <person name="Negash T."/>
            <person name="Nguyen T."/>
            <person name="Nguyen N."/>
            <person name="Nicol R."/>
            <person name="Norbu C."/>
            <person name="Norbu N."/>
            <person name="Novod N."/>
            <person name="O'Neill B."/>
            <person name="Osman S."/>
            <person name="Markiewicz E."/>
            <person name="Oyono O.L."/>
            <person name="Patti C."/>
            <person name="Phunkhang P."/>
            <person name="Pierre F."/>
            <person name="Priest M."/>
            <person name="Raghuraman S."/>
            <person name="Rege F."/>
            <person name="Reyes R."/>
            <person name="Rise C."/>
            <person name="Rogov P."/>
            <person name="Ross K."/>
            <person name="Ryan E."/>
            <person name="Settipalli S."/>
            <person name="Shea T."/>
            <person name="Sherpa N."/>
            <person name="Shi L."/>
            <person name="Shih D."/>
            <person name="Sparrow T."/>
            <person name="Spaulding J."/>
            <person name="Stalker J."/>
            <person name="Stange-Thomann N."/>
            <person name="Stavropoulos S."/>
            <person name="Stone C."/>
            <person name="Strader C."/>
            <person name="Tesfaye S."/>
            <person name="Thomson T."/>
            <person name="Thoulutsang Y."/>
            <person name="Thoulutsang D."/>
            <person name="Topham K."/>
            <person name="Topping I."/>
            <person name="Tsamla T."/>
            <person name="Vassiliev H."/>
            <person name="Vo A."/>
            <person name="Wangchuk T."/>
            <person name="Wangdi T."/>
            <person name="Weiand M."/>
            <person name="Wilkinson J."/>
            <person name="Wilson A."/>
            <person name="Yadav S."/>
            <person name="Young G."/>
            <person name="Yu Q."/>
            <person name="Zembek L."/>
            <person name="Zhong D."/>
            <person name="Zimmer A."/>
            <person name="Zwirko Z."/>
            <person name="Jaffe D.B."/>
            <person name="Alvarez P."/>
            <person name="Brockman W."/>
            <person name="Butler J."/>
            <person name="Chin C."/>
            <person name="Gnerre S."/>
            <person name="Grabherr M."/>
            <person name="Kleber M."/>
            <person name="Mauceli E."/>
            <person name="MacCallum I."/>
        </authorList>
    </citation>
    <scope>NUCLEOTIDE SEQUENCE [LARGE SCALE GENOMIC DNA]</scope>
    <source>
        <strain evidence="3">Tai18E2 / Tucson 14021-0261.01</strain>
    </source>
</reference>
<dbReference type="KEGG" id="dya:Dyak_GE24421"/>
<evidence type="ECO:0000256" key="1">
    <source>
        <dbReference type="SAM" id="MobiDB-lite"/>
    </source>
</evidence>